<sequence>MKNESFNTAEKDTKVLHAIAPNDLKGFSLYRQKMTDMVNYAIGPFFRDLFLKDVRGEYYSLLFDETEGNNRLKEMEVTVKYFSSHLTKLMFFHLNSAVLGKVTADIILGKILEGLEAAKLPLDHLVISRDGPKVNQSLERKMNSKLVRERGFQLVDTGSCPAHIIRNAVMYALKEFGIEVSELAKVVYYYFDVPSKWEEFEKSCKEKPKKFVKFVETRWVMLDNAAQVLLANIDQLFALKAKLTHSERKKN</sequence>
<reference evidence="1 2" key="3">
    <citation type="journal article" date="2004" name="Trends Parasitol.">
        <title>The Anopheles gambiae genome: an update.</title>
        <authorList>
            <person name="Mongin E."/>
            <person name="Louis C."/>
            <person name="Holt R.A."/>
            <person name="Birney E."/>
            <person name="Collins F.H."/>
        </authorList>
    </citation>
    <scope>NUCLEOTIDE SEQUENCE</scope>
    <source>
        <strain evidence="1 2">PEST</strain>
    </source>
</reference>
<dbReference type="HOGENOM" id="CLU_1107874_0_0_1"/>
<evidence type="ECO:0000313" key="2">
    <source>
        <dbReference type="EnsemblMetazoa" id="AGAP012961-PA"/>
    </source>
</evidence>
<name>F5HM61_ANOGA</name>
<evidence type="ECO:0000313" key="3">
    <source>
        <dbReference type="Proteomes" id="UP000007062"/>
    </source>
</evidence>
<keyword evidence="3" id="KW-1185">Reference proteome</keyword>
<dbReference type="SUPFAM" id="SSF53098">
    <property type="entry name" value="Ribonuclease H-like"/>
    <property type="match status" value="1"/>
</dbReference>
<protein>
    <submittedName>
        <fullName evidence="1">AGAP012961-PA</fullName>
    </submittedName>
</protein>
<reference evidence="2" key="6">
    <citation type="submission" date="2021-01" db="UniProtKB">
        <authorList>
            <consortium name="EnsemblMetazoa"/>
        </authorList>
    </citation>
    <scope>IDENTIFICATION</scope>
    <source>
        <strain evidence="2">PEST</strain>
    </source>
</reference>
<dbReference type="EMBL" id="AAAB01008982">
    <property type="protein sequence ID" value="EGK97372.1"/>
    <property type="molecule type" value="Genomic_DNA"/>
</dbReference>
<dbReference type="PANTHER" id="PTHR37162:SF1">
    <property type="entry name" value="BED-TYPE DOMAIN-CONTAINING PROTEIN"/>
    <property type="match status" value="1"/>
</dbReference>
<dbReference type="EnsemblMetazoa" id="AGAP012961-RA">
    <property type="protein sequence ID" value="AGAP012961-PA"/>
    <property type="gene ID" value="AGAP012961"/>
</dbReference>
<dbReference type="PANTHER" id="PTHR37162">
    <property type="entry name" value="HAT FAMILY DIMERISATION DOMAINCONTAINING PROTEIN-RELATED"/>
    <property type="match status" value="1"/>
</dbReference>
<gene>
    <name evidence="1" type="ORF">AgaP_AGAP012961</name>
</gene>
<organism evidence="1">
    <name type="scientific">Anopheles gambiae</name>
    <name type="common">African malaria mosquito</name>
    <dbReference type="NCBI Taxonomy" id="7165"/>
    <lineage>
        <taxon>Eukaryota</taxon>
        <taxon>Metazoa</taxon>
        <taxon>Ecdysozoa</taxon>
        <taxon>Arthropoda</taxon>
        <taxon>Hexapoda</taxon>
        <taxon>Insecta</taxon>
        <taxon>Pterygota</taxon>
        <taxon>Neoptera</taxon>
        <taxon>Endopterygota</taxon>
        <taxon>Diptera</taxon>
        <taxon>Nematocera</taxon>
        <taxon>Culicoidea</taxon>
        <taxon>Culicidae</taxon>
        <taxon>Anophelinae</taxon>
        <taxon>Anopheles</taxon>
    </lineage>
</organism>
<reference evidence="1" key="4">
    <citation type="journal article" date="2007" name="Genome Biol.">
        <title>Update of the Anopheles gambiae PEST genome assembly.</title>
        <authorList>
            <person name="Sharakhova M.V."/>
            <person name="Hammond M.P."/>
            <person name="Lobo N.F."/>
            <person name="Krzywinski J."/>
            <person name="Unger M.F."/>
            <person name="Hillenmeyer M.E."/>
            <person name="Bruggner R.V."/>
            <person name="Birney E."/>
            <person name="Collins F.H."/>
        </authorList>
    </citation>
    <scope>NUCLEOTIDE SEQUENCE</scope>
    <source>
        <strain evidence="1">PEST</strain>
    </source>
</reference>
<proteinExistence type="predicted"/>
<dbReference type="InterPro" id="IPR012337">
    <property type="entry name" value="RNaseH-like_sf"/>
</dbReference>
<dbReference type="AlphaFoldDB" id="F5HM61"/>
<dbReference type="VEuPathDB" id="VectorBase:AGAP012961"/>
<dbReference type="eggNOG" id="ENOG502SS7X">
    <property type="taxonomic scope" value="Eukaryota"/>
</dbReference>
<dbReference type="OMA" id="WHINEIL"/>
<evidence type="ECO:0000313" key="1">
    <source>
        <dbReference type="EMBL" id="EGK97372.1"/>
    </source>
</evidence>
<dbReference type="PaxDb" id="7165-AGAP012961-PA"/>
<reference evidence="1 3" key="1">
    <citation type="journal article" date="2002" name="Science">
        <title>The genome sequence of the malaria mosquito Anopheles gambiae.</title>
        <authorList>
            <person name="Holt R.A."/>
            <person name="Subramanian G.M."/>
            <person name="Halpern A."/>
            <person name="Sutton G.G."/>
            <person name="Charlab R."/>
            <person name="Nusskern D.R."/>
            <person name="Wincker P."/>
            <person name="Clark A.G."/>
            <person name="Ribeiro J.M."/>
            <person name="Wides R."/>
            <person name="Salzberg S.L."/>
            <person name="Loftus B."/>
            <person name="Yandell M."/>
            <person name="Majoros W.H."/>
            <person name="Rusch D.B."/>
            <person name="Lai Z."/>
            <person name="Kraft C.L."/>
            <person name="Abril J.F."/>
            <person name="Anthouard V."/>
            <person name="Arensburger P."/>
            <person name="Atkinson P.W."/>
            <person name="Baden H."/>
            <person name="de Berardinis V."/>
            <person name="Baldwin D."/>
            <person name="Benes V."/>
            <person name="Biedler J."/>
            <person name="Blass C."/>
            <person name="Bolanos R."/>
            <person name="Boscus D."/>
            <person name="Barnstead M."/>
            <person name="Cai S."/>
            <person name="Center A."/>
            <person name="Chaturverdi K."/>
            <person name="Christophides G.K."/>
            <person name="Chrystal M.A."/>
            <person name="Clamp M."/>
            <person name="Cravchik A."/>
            <person name="Curwen V."/>
            <person name="Dana A."/>
            <person name="Delcher A."/>
            <person name="Dew I."/>
            <person name="Evans C.A."/>
            <person name="Flanigan M."/>
            <person name="Grundschober-Freimoser A."/>
            <person name="Friedli L."/>
            <person name="Gu Z."/>
            <person name="Guan P."/>
            <person name="Guigo R."/>
            <person name="Hillenmeyer M.E."/>
            <person name="Hladun S.L."/>
            <person name="Hogan J.R."/>
            <person name="Hong Y.S."/>
            <person name="Hoover J."/>
            <person name="Jaillon O."/>
            <person name="Ke Z."/>
            <person name="Kodira C."/>
            <person name="Kokoza E."/>
            <person name="Koutsos A."/>
            <person name="Letunic I."/>
            <person name="Levitsky A."/>
            <person name="Liang Y."/>
            <person name="Lin J.J."/>
            <person name="Lobo N.F."/>
            <person name="Lopez J.R."/>
            <person name="Malek J.A."/>
            <person name="McIntosh T.C."/>
            <person name="Meister S."/>
            <person name="Miller J."/>
            <person name="Mobarry C."/>
            <person name="Mongin E."/>
            <person name="Murphy S.D."/>
            <person name="O'Brochta D.A."/>
            <person name="Pfannkoch C."/>
            <person name="Qi R."/>
            <person name="Regier M.A."/>
            <person name="Remington K."/>
            <person name="Shao H."/>
            <person name="Sharakhova M.V."/>
            <person name="Sitter C.D."/>
            <person name="Shetty J."/>
            <person name="Smith T.J."/>
            <person name="Strong R."/>
            <person name="Sun J."/>
            <person name="Thomasova D."/>
            <person name="Ton L.Q."/>
            <person name="Topalis P."/>
            <person name="Tu Z."/>
            <person name="Unger M.F."/>
            <person name="Walenz B."/>
            <person name="Wang A."/>
            <person name="Wang J."/>
            <person name="Wang M."/>
            <person name="Wang X."/>
            <person name="Woodford K.J."/>
            <person name="Wortman J.R."/>
            <person name="Wu M."/>
            <person name="Yao A."/>
            <person name="Zdobnov E.M."/>
            <person name="Zhang H."/>
            <person name="Zhao Q."/>
            <person name="Zhao S."/>
            <person name="Zhu S.C."/>
            <person name="Zhimulev I."/>
            <person name="Coluzzi M."/>
            <person name="della Torre A."/>
            <person name="Roth C.W."/>
            <person name="Louis C."/>
            <person name="Kalush F."/>
            <person name="Mural R.J."/>
            <person name="Myers E.W."/>
            <person name="Adams M.D."/>
            <person name="Smith H.O."/>
            <person name="Broder S."/>
            <person name="Gardner M.J."/>
            <person name="Fraser C.M."/>
            <person name="Birney E."/>
            <person name="Bork P."/>
            <person name="Brey P.T."/>
            <person name="Venter J.C."/>
            <person name="Weissenbach J."/>
            <person name="Kafatos F.C."/>
            <person name="Collins F.H."/>
            <person name="Hoffman S.L."/>
        </authorList>
    </citation>
    <scope>NUCLEOTIDE SEQUENCE [LARGE SCALE GENOMIC DNA]</scope>
    <source>
        <strain evidence="1 3">PEST</strain>
    </source>
</reference>
<dbReference type="Proteomes" id="UP000007062">
    <property type="component" value="Chromosome 2R"/>
</dbReference>
<reference evidence="1" key="5">
    <citation type="submission" date="2011-05" db="EMBL/GenBank/DDBJ databases">
        <authorList>
            <consortium name="VectorBase"/>
        </authorList>
    </citation>
    <scope>NUCLEOTIDE SEQUENCE</scope>
    <source>
        <strain evidence="1">PEST</strain>
    </source>
</reference>
<reference evidence="1" key="2">
    <citation type="submission" date="2002-03" db="EMBL/GenBank/DDBJ databases">
        <authorList>
            <consortium name="The Anopheles Genome Sequencing Consortium"/>
        </authorList>
    </citation>
    <scope>NUCLEOTIDE SEQUENCE</scope>
    <source>
        <strain evidence="1">PEST</strain>
    </source>
</reference>
<accession>F5HM61</accession>